<evidence type="ECO:0000259" key="2">
    <source>
        <dbReference type="PROSITE" id="PS50191"/>
    </source>
</evidence>
<dbReference type="Gene3D" id="1.10.8.20">
    <property type="entry name" value="N-terminal domain of phosphatidylinositol transfer protein sec14p"/>
    <property type="match status" value="1"/>
</dbReference>
<feature type="region of interest" description="Disordered" evidence="1">
    <location>
        <begin position="145"/>
        <end position="177"/>
    </location>
</feature>
<evidence type="ECO:0000313" key="4">
    <source>
        <dbReference type="Proteomes" id="UP001353858"/>
    </source>
</evidence>
<dbReference type="Pfam" id="PF00650">
    <property type="entry name" value="CRAL_TRIO"/>
    <property type="match status" value="1"/>
</dbReference>
<evidence type="ECO:0000256" key="1">
    <source>
        <dbReference type="SAM" id="MobiDB-lite"/>
    </source>
</evidence>
<dbReference type="SMART" id="SM00516">
    <property type="entry name" value="SEC14"/>
    <property type="match status" value="1"/>
</dbReference>
<keyword evidence="4" id="KW-1185">Reference proteome</keyword>
<accession>A0AAN7Q4R9</accession>
<dbReference type="InterPro" id="IPR036865">
    <property type="entry name" value="CRAL-TRIO_dom_sf"/>
</dbReference>
<name>A0AAN7Q4R9_9COLE</name>
<feature type="domain" description="CRAL-TRIO" evidence="2">
    <location>
        <begin position="363"/>
        <end position="528"/>
    </location>
</feature>
<sequence length="581" mass="67315">MAESEISDRSKSCKRCNKVPQTTVECIVCNSCFHPSCAKYTKNIIFIDDKYVNCCDLTSNNGELEQVRNTSEVDIYKIELKYLHELLKQKDLVIKNQQIAIESLQNQILMINEYSKISKIHNNVDKDKDVRTFNVRDKNVAVSQHAVNKQNSSKDNNVKTNKNMDNQSCSLNTDASSNRKNTYSSAVMANDNSATVYANVNKPLNQEKKINDTLKTSKTSNLIVYGKNDAAEILGIQKNSFFFLTRVQPKNEVDDVIKFLTKNNIFVVSCFKLDYKNWPSPYYKILMEKPTFEVACNIKDDLTHLREWIFQQPHLITRTDDEWIYIFLSGCKFNLEKTKTKIEKYYTLKTALPEFFGDRDPLHPNIQTVLNLGLILPLPKPSNSRARYFYYHCKFFDPKKIYSTDVIKMFLMVFDVIFMKHIETSGEKLYFLCDLDGLSLSHLTQATPSLCKRIITFIRNGFPGRPHGFYYLNTPSIFNYVLNIIKPLLGKKLSSRIKVYKSNDDRLFNDVPDVVLPKELGGKGKSVRELRTEWKQIVESYRDWFIKDRKYGCEESKRIGAFITDSELFGMDGSFKKLTID</sequence>
<dbReference type="PANTHER" id="PTHR10174:SF216">
    <property type="entry name" value="CRAL-TRIO DOMAIN-CONTAINING PROTEIN-RELATED"/>
    <property type="match status" value="1"/>
</dbReference>
<dbReference type="SUPFAM" id="SSF52087">
    <property type="entry name" value="CRAL/TRIO domain"/>
    <property type="match status" value="1"/>
</dbReference>
<dbReference type="Gene3D" id="1.20.5.1200">
    <property type="entry name" value="Alpha-tocopherol transfer"/>
    <property type="match status" value="1"/>
</dbReference>
<dbReference type="InterPro" id="IPR036273">
    <property type="entry name" value="CRAL/TRIO_N_dom_sf"/>
</dbReference>
<dbReference type="GO" id="GO:0016020">
    <property type="term" value="C:membrane"/>
    <property type="evidence" value="ECO:0007669"/>
    <property type="project" value="TreeGrafter"/>
</dbReference>
<dbReference type="EMBL" id="JARPUR010000003">
    <property type="protein sequence ID" value="KAK4879830.1"/>
    <property type="molecule type" value="Genomic_DNA"/>
</dbReference>
<dbReference type="GO" id="GO:1902936">
    <property type="term" value="F:phosphatidylinositol bisphosphate binding"/>
    <property type="evidence" value="ECO:0007669"/>
    <property type="project" value="TreeGrafter"/>
</dbReference>
<dbReference type="SUPFAM" id="SSF46938">
    <property type="entry name" value="CRAL/TRIO N-terminal domain"/>
    <property type="match status" value="1"/>
</dbReference>
<dbReference type="CDD" id="cd00170">
    <property type="entry name" value="SEC14"/>
    <property type="match status" value="1"/>
</dbReference>
<reference evidence="4" key="1">
    <citation type="submission" date="2023-01" db="EMBL/GenBank/DDBJ databases">
        <title>Key to firefly adult light organ development and bioluminescence: homeobox transcription factors regulate luciferase expression and transportation to peroxisome.</title>
        <authorList>
            <person name="Fu X."/>
        </authorList>
    </citation>
    <scope>NUCLEOTIDE SEQUENCE [LARGE SCALE GENOMIC DNA]</scope>
</reference>
<dbReference type="PANTHER" id="PTHR10174">
    <property type="entry name" value="ALPHA-TOCOPHEROL TRANSFER PROTEIN-RELATED"/>
    <property type="match status" value="1"/>
</dbReference>
<dbReference type="AlphaFoldDB" id="A0AAN7Q4R9"/>
<dbReference type="Gene3D" id="3.40.525.10">
    <property type="entry name" value="CRAL-TRIO lipid binding domain"/>
    <property type="match status" value="1"/>
</dbReference>
<organism evidence="3 4">
    <name type="scientific">Aquatica leii</name>
    <dbReference type="NCBI Taxonomy" id="1421715"/>
    <lineage>
        <taxon>Eukaryota</taxon>
        <taxon>Metazoa</taxon>
        <taxon>Ecdysozoa</taxon>
        <taxon>Arthropoda</taxon>
        <taxon>Hexapoda</taxon>
        <taxon>Insecta</taxon>
        <taxon>Pterygota</taxon>
        <taxon>Neoptera</taxon>
        <taxon>Endopterygota</taxon>
        <taxon>Coleoptera</taxon>
        <taxon>Polyphaga</taxon>
        <taxon>Elateriformia</taxon>
        <taxon>Elateroidea</taxon>
        <taxon>Lampyridae</taxon>
        <taxon>Luciolinae</taxon>
        <taxon>Aquatica</taxon>
    </lineage>
</organism>
<dbReference type="PROSITE" id="PS50191">
    <property type="entry name" value="CRAL_TRIO"/>
    <property type="match status" value="1"/>
</dbReference>
<evidence type="ECO:0000313" key="3">
    <source>
        <dbReference type="EMBL" id="KAK4879830.1"/>
    </source>
</evidence>
<gene>
    <name evidence="3" type="ORF">RN001_007976</name>
</gene>
<comment type="caution">
    <text evidence="3">The sequence shown here is derived from an EMBL/GenBank/DDBJ whole genome shotgun (WGS) entry which is preliminary data.</text>
</comment>
<dbReference type="Proteomes" id="UP001353858">
    <property type="component" value="Unassembled WGS sequence"/>
</dbReference>
<protein>
    <recommendedName>
        <fullName evidence="2">CRAL-TRIO domain-containing protein</fullName>
    </recommendedName>
</protein>
<proteinExistence type="predicted"/>
<dbReference type="InterPro" id="IPR001251">
    <property type="entry name" value="CRAL-TRIO_dom"/>
</dbReference>